<organism evidence="1 2">
    <name type="scientific">Catharanthus roseus</name>
    <name type="common">Madagascar periwinkle</name>
    <name type="synonym">Vinca rosea</name>
    <dbReference type="NCBI Taxonomy" id="4058"/>
    <lineage>
        <taxon>Eukaryota</taxon>
        <taxon>Viridiplantae</taxon>
        <taxon>Streptophyta</taxon>
        <taxon>Embryophyta</taxon>
        <taxon>Tracheophyta</taxon>
        <taxon>Spermatophyta</taxon>
        <taxon>Magnoliopsida</taxon>
        <taxon>eudicotyledons</taxon>
        <taxon>Gunneridae</taxon>
        <taxon>Pentapetalae</taxon>
        <taxon>asterids</taxon>
        <taxon>lamiids</taxon>
        <taxon>Gentianales</taxon>
        <taxon>Apocynaceae</taxon>
        <taxon>Rauvolfioideae</taxon>
        <taxon>Vinceae</taxon>
        <taxon>Catharanthinae</taxon>
        <taxon>Catharanthus</taxon>
    </lineage>
</organism>
<accession>A0ACC0C0K8</accession>
<evidence type="ECO:0000313" key="2">
    <source>
        <dbReference type="Proteomes" id="UP001060085"/>
    </source>
</evidence>
<name>A0ACC0C0K8_CATRO</name>
<gene>
    <name evidence="1" type="ORF">M9H77_09437</name>
</gene>
<evidence type="ECO:0000313" key="1">
    <source>
        <dbReference type="EMBL" id="KAI5678487.1"/>
    </source>
</evidence>
<reference evidence="2" key="1">
    <citation type="journal article" date="2023" name="Nat. Plants">
        <title>Single-cell RNA sequencing provides a high-resolution roadmap for understanding the multicellular compartmentation of specialized metabolism.</title>
        <authorList>
            <person name="Sun S."/>
            <person name="Shen X."/>
            <person name="Li Y."/>
            <person name="Li Y."/>
            <person name="Wang S."/>
            <person name="Li R."/>
            <person name="Zhang H."/>
            <person name="Shen G."/>
            <person name="Guo B."/>
            <person name="Wei J."/>
            <person name="Xu J."/>
            <person name="St-Pierre B."/>
            <person name="Chen S."/>
            <person name="Sun C."/>
        </authorList>
    </citation>
    <scope>NUCLEOTIDE SEQUENCE [LARGE SCALE GENOMIC DNA]</scope>
</reference>
<sequence>MDVELDLFITSIVGEFAVKVYLCARKVLVHLARFLIEGPNPLHGPILFSKLLQQFYSLIMGHNVQSLCVIDLVKFSKYFGSIFDIQVLIGDNFLGVRRFLEFWSEERFQICTITQTINNVDGRSFSTRASCPIVPDILTRQHEHRSGLIWSGDHETLIGLLLSLTHFSGYKVKKDPLKAWILREFTGSEIDDDLILRAHEFIFLLLGGHMLSDFSGNLTFVHDSFRRCKTDRGSPCPSSDLGSVAYSGIAASATPACLARPSCSTWCDVVHIWRQHIREVIVLPVEELSNPRNNYIRWYRDITRVYIDNPANHDTRTVGYQPARVDRRMMTSMLQEVDDMATRVIQGLLSCPTQIASFAKKVQTIIQGCMFSIGGTLGYTPSQHDIQQIFPTN</sequence>
<proteinExistence type="predicted"/>
<keyword evidence="2" id="KW-1185">Reference proteome</keyword>
<dbReference type="EMBL" id="CM044702">
    <property type="protein sequence ID" value="KAI5678487.1"/>
    <property type="molecule type" value="Genomic_DNA"/>
</dbReference>
<comment type="caution">
    <text evidence="1">The sequence shown here is derived from an EMBL/GenBank/DDBJ whole genome shotgun (WGS) entry which is preliminary data.</text>
</comment>
<dbReference type="Proteomes" id="UP001060085">
    <property type="component" value="Linkage Group LG02"/>
</dbReference>
<protein>
    <submittedName>
        <fullName evidence="1">Uncharacterized protein</fullName>
    </submittedName>
</protein>